<keyword evidence="5" id="KW-0408">Iron</keyword>
<dbReference type="SFLD" id="SFLDS00029">
    <property type="entry name" value="Radical_SAM"/>
    <property type="match status" value="2"/>
</dbReference>
<evidence type="ECO:0008006" key="13">
    <source>
        <dbReference type="Google" id="ProtNLM"/>
    </source>
</evidence>
<keyword evidence="3" id="KW-0949">S-adenosyl-L-methionine</keyword>
<evidence type="ECO:0000259" key="9">
    <source>
        <dbReference type="PROSITE" id="PS51449"/>
    </source>
</evidence>
<evidence type="ECO:0000259" key="8">
    <source>
        <dbReference type="PROSITE" id="PS50926"/>
    </source>
</evidence>
<evidence type="ECO:0000256" key="3">
    <source>
        <dbReference type="ARBA" id="ARBA00022691"/>
    </source>
</evidence>
<feature type="domain" description="TRAM" evidence="8">
    <location>
        <begin position="620"/>
        <end position="735"/>
    </location>
</feature>
<feature type="compositionally biased region" description="Basic and acidic residues" evidence="7">
    <location>
        <begin position="263"/>
        <end position="277"/>
    </location>
</feature>
<dbReference type="OrthoDB" id="1730074at2759"/>
<keyword evidence="6" id="KW-0411">Iron-sulfur</keyword>
<dbReference type="SFLD" id="SFLDG01082">
    <property type="entry name" value="B12-binding_domain_containing"/>
    <property type="match status" value="1"/>
</dbReference>
<feature type="domain" description="MTTase N-terminal" evidence="9">
    <location>
        <begin position="116"/>
        <end position="255"/>
    </location>
</feature>
<keyword evidence="4" id="KW-0479">Metal-binding</keyword>
<keyword evidence="2" id="KW-0004">4Fe-4S</keyword>
<dbReference type="SUPFAM" id="SSF102114">
    <property type="entry name" value="Radical SAM enzymes"/>
    <property type="match status" value="1"/>
</dbReference>
<feature type="compositionally biased region" description="Basic and acidic residues" evidence="7">
    <location>
        <begin position="314"/>
        <end position="325"/>
    </location>
</feature>
<dbReference type="InterPro" id="IPR007197">
    <property type="entry name" value="rSAM"/>
</dbReference>
<dbReference type="SMART" id="SM00729">
    <property type="entry name" value="Elp3"/>
    <property type="match status" value="1"/>
</dbReference>
<dbReference type="InterPro" id="IPR020612">
    <property type="entry name" value="Methylthiotransferase_CS"/>
</dbReference>
<dbReference type="CDD" id="cd01335">
    <property type="entry name" value="Radical_SAM"/>
    <property type="match status" value="1"/>
</dbReference>
<evidence type="ECO:0000313" key="11">
    <source>
        <dbReference type="EMBL" id="VEU38282.1"/>
    </source>
</evidence>
<dbReference type="InterPro" id="IPR005839">
    <property type="entry name" value="Methylthiotransferase"/>
</dbReference>
<dbReference type="PANTHER" id="PTHR43020:SF2">
    <property type="entry name" value="MITOCHONDRIAL TRNA METHYLTHIOTRANSFERASE CDK5RAP1"/>
    <property type="match status" value="1"/>
</dbReference>
<dbReference type="PROSITE" id="PS51918">
    <property type="entry name" value="RADICAL_SAM"/>
    <property type="match status" value="1"/>
</dbReference>
<dbReference type="PROSITE" id="PS01278">
    <property type="entry name" value="MTTASE_RADICAL"/>
    <property type="match status" value="1"/>
</dbReference>
<dbReference type="PANTHER" id="PTHR43020">
    <property type="entry name" value="CDK5 REGULATORY SUBUNIT-ASSOCIATED PROTEIN 1"/>
    <property type="match status" value="1"/>
</dbReference>
<dbReference type="InterPro" id="IPR006638">
    <property type="entry name" value="Elp3/MiaA/NifB-like_rSAM"/>
</dbReference>
<proteinExistence type="predicted"/>
<evidence type="ECO:0000256" key="5">
    <source>
        <dbReference type="ARBA" id="ARBA00023004"/>
    </source>
</evidence>
<evidence type="ECO:0000256" key="7">
    <source>
        <dbReference type="SAM" id="MobiDB-lite"/>
    </source>
</evidence>
<evidence type="ECO:0000256" key="4">
    <source>
        <dbReference type="ARBA" id="ARBA00022723"/>
    </source>
</evidence>
<dbReference type="EMBL" id="CAACVS010000161">
    <property type="protein sequence ID" value="VEU38282.1"/>
    <property type="molecule type" value="Genomic_DNA"/>
</dbReference>
<gene>
    <name evidence="11" type="ORF">PSNMU_V1.4_AUG-EV-PASAV3_0051010</name>
</gene>
<protein>
    <recommendedName>
        <fullName evidence="13">Radical SAM core domain-containing protein</fullName>
    </recommendedName>
</protein>
<dbReference type="PROSITE" id="PS50926">
    <property type="entry name" value="TRAM"/>
    <property type="match status" value="1"/>
</dbReference>
<evidence type="ECO:0000256" key="1">
    <source>
        <dbReference type="ARBA" id="ARBA00001966"/>
    </source>
</evidence>
<dbReference type="Pfam" id="PF04055">
    <property type="entry name" value="Radical_SAM"/>
    <property type="match status" value="1"/>
</dbReference>
<dbReference type="SFLD" id="SFLDF00413">
    <property type="entry name" value="CDK5RAP1"/>
    <property type="match status" value="1"/>
</dbReference>
<dbReference type="GO" id="GO:0005829">
    <property type="term" value="C:cytosol"/>
    <property type="evidence" value="ECO:0007669"/>
    <property type="project" value="TreeGrafter"/>
</dbReference>
<evidence type="ECO:0000256" key="6">
    <source>
        <dbReference type="ARBA" id="ARBA00023014"/>
    </source>
</evidence>
<keyword evidence="12" id="KW-1185">Reference proteome</keyword>
<feature type="region of interest" description="Disordered" evidence="7">
    <location>
        <begin position="26"/>
        <end position="83"/>
    </location>
</feature>
<dbReference type="InterPro" id="IPR002792">
    <property type="entry name" value="TRAM_dom"/>
</dbReference>
<organism evidence="11 12">
    <name type="scientific">Pseudo-nitzschia multistriata</name>
    <dbReference type="NCBI Taxonomy" id="183589"/>
    <lineage>
        <taxon>Eukaryota</taxon>
        <taxon>Sar</taxon>
        <taxon>Stramenopiles</taxon>
        <taxon>Ochrophyta</taxon>
        <taxon>Bacillariophyta</taxon>
        <taxon>Bacillariophyceae</taxon>
        <taxon>Bacillariophycidae</taxon>
        <taxon>Bacillariales</taxon>
        <taxon>Bacillariaceae</taxon>
        <taxon>Pseudo-nitzschia</taxon>
    </lineage>
</organism>
<dbReference type="GO" id="GO:0035597">
    <property type="term" value="F:tRNA-2-methylthio-N(6)-dimethylallyladenosine(37) synthase activity"/>
    <property type="evidence" value="ECO:0007669"/>
    <property type="project" value="TreeGrafter"/>
</dbReference>
<evidence type="ECO:0000259" key="10">
    <source>
        <dbReference type="PROSITE" id="PS51918"/>
    </source>
</evidence>
<dbReference type="GO" id="GO:0046872">
    <property type="term" value="F:metal ion binding"/>
    <property type="evidence" value="ECO:0007669"/>
    <property type="project" value="UniProtKB-KW"/>
</dbReference>
<evidence type="ECO:0000313" key="12">
    <source>
        <dbReference type="Proteomes" id="UP000291116"/>
    </source>
</evidence>
<dbReference type="Gene3D" id="3.40.50.12160">
    <property type="entry name" value="Methylthiotransferase, N-terminal domain"/>
    <property type="match status" value="1"/>
</dbReference>
<dbReference type="PROSITE" id="PS51449">
    <property type="entry name" value="MTTASE_N"/>
    <property type="match status" value="1"/>
</dbReference>
<accession>A0A448Z897</accession>
<evidence type="ECO:0000256" key="2">
    <source>
        <dbReference type="ARBA" id="ARBA00022485"/>
    </source>
</evidence>
<dbReference type="FunFam" id="3.40.50.12160:FF:000003">
    <property type="entry name" value="CDK5 regulatory subunit-associated protein 1"/>
    <property type="match status" value="1"/>
</dbReference>
<dbReference type="InterPro" id="IPR058240">
    <property type="entry name" value="rSAM_sf"/>
</dbReference>
<feature type="domain" description="Radical SAM core" evidence="10">
    <location>
        <begin position="355"/>
        <end position="616"/>
    </location>
</feature>
<sequence length="782" mass="89024">MMRRIGNTCLTRGVSCSKIIERRRLLASSSPSKSRLQPEKITLDRHHGGGEHRDEVRPQNHSPDQRNSKRERSTAIPRDGLSLSDFVHRARHGDSSDLLEAATTASAQRTGGQPVGTFHIKTYGCQMNVSDSDIVRAVLLENGYVEATLDNAKINSKNTINGNTRKQKKNRPWTPESTADIILTNTCAIREKAEEKVWQRLRHLRKNKGSHQVVGVLGCMAERLQNQLLEENVADLVVGPDAYRDLPRLLQQITGAETSATSHGERGNRNETTRSGDENGDDLQELGRQLLSDVPMQSETQQHRHHQDAIQGRIELRKPLRSKKEQKPRRPTAINVDLSTSETYDDIMPVRGDEASNPFSAFVSIQRGCSNRCSFCIVPFTRGGKERSRPFRSIVDEVSYMVETEDLKEVVLLGQNVNSYHDRSPPALQERPEQNMLSLSNNGFRSRIRRPNIGGYRFVDLVEAVADISPELRIRYTSPHPKDYPLELLQLMAERPNICSQLHMPAQSGSTEMLKRMKRGYTREAYIELIDAVRTVIPDVAISSDFIAGFCDETEEEHADTLSLLQYVEYEQAFLFAYSMRDKTHASRAMEDNVAADIKQRRLQELIDVFREKVHAKNERVEVGRLRLVLVEGPTKKQRADLPEGTATWHGRTDQNKRILFDVETNAEIAQTNATVWKEHHALEMLHQHQQQQQYFNLPLEQLATTRRTDLTPGDYAVVSVTEAKGHTLRGRMLWKTTLSDFARFESNHLPKLQQEDLNNLQENLFRGWNTNFEEAASLRAK</sequence>
<name>A0A448Z897_9STRA</name>
<reference evidence="11 12" key="1">
    <citation type="submission" date="2019-01" db="EMBL/GenBank/DDBJ databases">
        <authorList>
            <person name="Ferrante I. M."/>
        </authorList>
    </citation>
    <scope>NUCLEOTIDE SEQUENCE [LARGE SCALE GENOMIC DNA]</scope>
    <source>
        <strain evidence="11 12">B856</strain>
    </source>
</reference>
<dbReference type="GO" id="GO:0005739">
    <property type="term" value="C:mitochondrion"/>
    <property type="evidence" value="ECO:0007669"/>
    <property type="project" value="TreeGrafter"/>
</dbReference>
<dbReference type="InterPro" id="IPR038135">
    <property type="entry name" value="Methylthiotransferase_N_sf"/>
</dbReference>
<feature type="region of interest" description="Disordered" evidence="7">
    <location>
        <begin position="296"/>
        <end position="333"/>
    </location>
</feature>
<dbReference type="InterPro" id="IPR013848">
    <property type="entry name" value="Methylthiotransferase_N"/>
</dbReference>
<dbReference type="Pfam" id="PF00919">
    <property type="entry name" value="UPF0004"/>
    <property type="match status" value="1"/>
</dbReference>
<feature type="region of interest" description="Disordered" evidence="7">
    <location>
        <begin position="255"/>
        <end position="283"/>
    </location>
</feature>
<comment type="cofactor">
    <cofactor evidence="1">
        <name>[4Fe-4S] cluster</name>
        <dbReference type="ChEBI" id="CHEBI:49883"/>
    </cofactor>
</comment>
<dbReference type="Proteomes" id="UP000291116">
    <property type="component" value="Unassembled WGS sequence"/>
</dbReference>
<dbReference type="SFLD" id="SFLDG01061">
    <property type="entry name" value="methylthiotransferase"/>
    <property type="match status" value="1"/>
</dbReference>
<dbReference type="InterPro" id="IPR023404">
    <property type="entry name" value="rSAM_horseshoe"/>
</dbReference>
<dbReference type="Gene3D" id="3.80.30.20">
    <property type="entry name" value="tm_1862 like domain"/>
    <property type="match status" value="1"/>
</dbReference>
<dbReference type="GO" id="GO:0051539">
    <property type="term" value="F:4 iron, 4 sulfur cluster binding"/>
    <property type="evidence" value="ECO:0007669"/>
    <property type="project" value="UniProtKB-KW"/>
</dbReference>
<dbReference type="AlphaFoldDB" id="A0A448Z897"/>
<feature type="compositionally biased region" description="Basic and acidic residues" evidence="7">
    <location>
        <begin position="36"/>
        <end position="73"/>
    </location>
</feature>